<dbReference type="InterPro" id="IPR036910">
    <property type="entry name" value="HMG_box_dom_sf"/>
</dbReference>
<dbReference type="GO" id="GO:0003677">
    <property type="term" value="F:DNA binding"/>
    <property type="evidence" value="ECO:0007669"/>
    <property type="project" value="UniProtKB-UniRule"/>
</dbReference>
<dbReference type="PROSITE" id="PS50118">
    <property type="entry name" value="HMG_BOX_2"/>
    <property type="match status" value="2"/>
</dbReference>
<keyword evidence="1 2" id="KW-0238">DNA-binding</keyword>
<dbReference type="Gene3D" id="1.10.30.10">
    <property type="entry name" value="High mobility group box domain"/>
    <property type="match status" value="2"/>
</dbReference>
<gene>
    <name evidence="5" type="ORF">BZG36_01576</name>
</gene>
<evidence type="ECO:0000259" key="4">
    <source>
        <dbReference type="PROSITE" id="PS50118"/>
    </source>
</evidence>
<feature type="region of interest" description="Disordered" evidence="3">
    <location>
        <begin position="122"/>
        <end position="170"/>
    </location>
</feature>
<dbReference type="EMBL" id="MVBO01000017">
    <property type="protein sequence ID" value="OZJ05343.1"/>
    <property type="molecule type" value="Genomic_DNA"/>
</dbReference>
<reference evidence="5 6" key="1">
    <citation type="journal article" date="2017" name="Mycologia">
        <title>Bifiguratus adelaidae, gen. et sp. nov., a new member of Mucoromycotina in endophytic and soil-dwelling habitats.</title>
        <authorList>
            <person name="Torres-Cruz T.J."/>
            <person name="Billingsley Tobias T.L."/>
            <person name="Almatruk M."/>
            <person name="Hesse C."/>
            <person name="Kuske C.R."/>
            <person name="Desiro A."/>
            <person name="Benucci G.M."/>
            <person name="Bonito G."/>
            <person name="Stajich J.E."/>
            <person name="Dunlap C."/>
            <person name="Arnold A.E."/>
            <person name="Porras-Alfaro A."/>
        </authorList>
    </citation>
    <scope>NUCLEOTIDE SEQUENCE [LARGE SCALE GENOMIC DNA]</scope>
    <source>
        <strain evidence="5 6">AZ0501</strain>
    </source>
</reference>
<keyword evidence="6" id="KW-1185">Reference proteome</keyword>
<dbReference type="InterPro" id="IPR009071">
    <property type="entry name" value="HMG_box_dom"/>
</dbReference>
<dbReference type="CDD" id="cd00084">
    <property type="entry name" value="HMG-box_SF"/>
    <property type="match status" value="1"/>
</dbReference>
<feature type="region of interest" description="Disordered" evidence="3">
    <location>
        <begin position="415"/>
        <end position="434"/>
    </location>
</feature>
<protein>
    <recommendedName>
        <fullName evidence="4">HMG box domain-containing protein</fullName>
    </recommendedName>
</protein>
<dbReference type="SUPFAM" id="SSF47095">
    <property type="entry name" value="HMG-box"/>
    <property type="match status" value="2"/>
</dbReference>
<comment type="caution">
    <text evidence="5">The sequence shown here is derived from an EMBL/GenBank/DDBJ whole genome shotgun (WGS) entry which is preliminary data.</text>
</comment>
<feature type="DNA-binding region" description="HMG box" evidence="2">
    <location>
        <begin position="169"/>
        <end position="237"/>
    </location>
</feature>
<feature type="compositionally biased region" description="Polar residues" evidence="3">
    <location>
        <begin position="303"/>
        <end position="321"/>
    </location>
</feature>
<name>A0A261Y402_9FUNG</name>
<evidence type="ECO:0000256" key="3">
    <source>
        <dbReference type="SAM" id="MobiDB-lite"/>
    </source>
</evidence>
<evidence type="ECO:0000256" key="2">
    <source>
        <dbReference type="PROSITE-ProRule" id="PRU00267"/>
    </source>
</evidence>
<dbReference type="PANTHER" id="PTHR48112:SF15">
    <property type="entry name" value="HMG BOX DOMAIN-CONTAINING PROTEIN"/>
    <property type="match status" value="1"/>
</dbReference>
<dbReference type="InterPro" id="IPR050342">
    <property type="entry name" value="HMGB"/>
</dbReference>
<feature type="compositionally biased region" description="Polar residues" evidence="3">
    <location>
        <begin position="260"/>
        <end position="273"/>
    </location>
</feature>
<keyword evidence="2" id="KW-0539">Nucleus</keyword>
<evidence type="ECO:0000313" key="6">
    <source>
        <dbReference type="Proteomes" id="UP000242875"/>
    </source>
</evidence>
<evidence type="ECO:0000256" key="1">
    <source>
        <dbReference type="ARBA" id="ARBA00023125"/>
    </source>
</evidence>
<feature type="region of interest" description="Disordered" evidence="3">
    <location>
        <begin position="295"/>
        <end position="327"/>
    </location>
</feature>
<feature type="region of interest" description="Disordered" evidence="3">
    <location>
        <begin position="255"/>
        <end position="275"/>
    </location>
</feature>
<accession>A0A261Y402</accession>
<organism evidence="5 6">
    <name type="scientific">Bifiguratus adelaidae</name>
    <dbReference type="NCBI Taxonomy" id="1938954"/>
    <lineage>
        <taxon>Eukaryota</taxon>
        <taxon>Fungi</taxon>
        <taxon>Fungi incertae sedis</taxon>
        <taxon>Mucoromycota</taxon>
        <taxon>Mucoromycotina</taxon>
        <taxon>Endogonomycetes</taxon>
        <taxon>Endogonales</taxon>
        <taxon>Endogonales incertae sedis</taxon>
        <taxon>Bifiguratus</taxon>
    </lineage>
</organism>
<dbReference type="Pfam" id="PF00505">
    <property type="entry name" value="HMG_box"/>
    <property type="match status" value="2"/>
</dbReference>
<dbReference type="AlphaFoldDB" id="A0A261Y402"/>
<dbReference type="OrthoDB" id="1919336at2759"/>
<proteinExistence type="predicted"/>
<feature type="DNA-binding region" description="HMG box" evidence="2">
    <location>
        <begin position="32"/>
        <end position="100"/>
    </location>
</feature>
<feature type="compositionally biased region" description="Polar residues" evidence="3">
    <location>
        <begin position="1"/>
        <end position="24"/>
    </location>
</feature>
<dbReference type="SMART" id="SM00398">
    <property type="entry name" value="HMG"/>
    <property type="match status" value="2"/>
</dbReference>
<dbReference type="Proteomes" id="UP000242875">
    <property type="component" value="Unassembled WGS sequence"/>
</dbReference>
<feature type="domain" description="HMG box" evidence="4">
    <location>
        <begin position="169"/>
        <end position="237"/>
    </location>
</feature>
<feature type="domain" description="HMG box" evidence="4">
    <location>
        <begin position="32"/>
        <end position="100"/>
    </location>
</feature>
<feature type="compositionally biased region" description="Polar residues" evidence="3">
    <location>
        <begin position="131"/>
        <end position="152"/>
    </location>
</feature>
<feature type="region of interest" description="Disordered" evidence="3">
    <location>
        <begin position="1"/>
        <end position="30"/>
    </location>
</feature>
<dbReference type="PANTHER" id="PTHR48112">
    <property type="entry name" value="HIGH MOBILITY GROUP PROTEIN DSP1"/>
    <property type="match status" value="1"/>
</dbReference>
<evidence type="ECO:0000313" key="5">
    <source>
        <dbReference type="EMBL" id="OZJ05343.1"/>
    </source>
</evidence>
<dbReference type="GO" id="GO:0005634">
    <property type="term" value="C:nucleus"/>
    <property type="evidence" value="ECO:0007669"/>
    <property type="project" value="UniProtKB-UniRule"/>
</dbReference>
<sequence>MFGNQSKSTQGNNDGAEVSSSSRKLSNRPERLVRPPNAFILFNKELRNKLKQANPHMQVAEISKAIGGQWRALDDSERQKYVEAARDIKAALKDKHPNSMYIRRSKSDIADTGQLWLPKNRHVDANDTDDPTSATAFPSTLRVSHTRINGQKASLKGQKKRYDKNPQAPRHPLSGYMFYLKEARRDAMHEHPGSTVGAISKIIAEQWKNMTSVQRSPWNRKAEEDKARYAREMKQFAALGIAPLGRGIRHKYKPSDATHKATSAEASNTSVATSPAKEVPNSIVFVPETMNHATMPMKRKSAPSVQTRKWTNPMPTFNDTEVTPKRTKSVHVRSATQRTMLAQNTHMTYNASQTPFPPGEYDQMQPGTTNYINQMMYDKDKYTITPSDHLCMPLQASSQNMLFIPGCRQDQPLAPSSHLGSTTPAFSGHVPRHQPLGGTNSYTSLSTSPYSFLNMSNSTLEPRLALPYPSTMDKYPYVSTAPPNIMPSNAKPHMVYPVYHPQPASQTPFPTNAPYSAYPLPYPAEPSLPSSQYMHETGLLDGQTNFPVPGP</sequence>